<dbReference type="GO" id="GO:0016787">
    <property type="term" value="F:hydrolase activity"/>
    <property type="evidence" value="ECO:0007669"/>
    <property type="project" value="InterPro"/>
</dbReference>
<dbReference type="Proteomes" id="UP000316714">
    <property type="component" value="Unassembled WGS sequence"/>
</dbReference>
<accession>A0A5C5VBY4</accession>
<feature type="transmembrane region" description="Helical" evidence="2">
    <location>
        <begin position="46"/>
        <end position="64"/>
    </location>
</feature>
<dbReference type="OrthoDB" id="176168at2"/>
<feature type="compositionally biased region" description="Polar residues" evidence="1">
    <location>
        <begin position="409"/>
        <end position="423"/>
    </location>
</feature>
<evidence type="ECO:0000313" key="5">
    <source>
        <dbReference type="Proteomes" id="UP000316714"/>
    </source>
</evidence>
<feature type="region of interest" description="Disordered" evidence="1">
    <location>
        <begin position="394"/>
        <end position="423"/>
    </location>
</feature>
<dbReference type="InterPro" id="IPR010496">
    <property type="entry name" value="AL/BT2_dom"/>
</dbReference>
<organism evidence="4 5">
    <name type="scientific">Posidoniimonas corsicana</name>
    <dbReference type="NCBI Taxonomy" id="1938618"/>
    <lineage>
        <taxon>Bacteria</taxon>
        <taxon>Pseudomonadati</taxon>
        <taxon>Planctomycetota</taxon>
        <taxon>Planctomycetia</taxon>
        <taxon>Pirellulales</taxon>
        <taxon>Lacipirellulaceae</taxon>
        <taxon>Posidoniimonas</taxon>
    </lineage>
</organism>
<feature type="domain" description="3-keto-alpha-glucoside-1,2-lyase/3-keto-2-hydroxy-glucal hydratase" evidence="3">
    <location>
        <begin position="98"/>
        <end position="290"/>
    </location>
</feature>
<evidence type="ECO:0000256" key="1">
    <source>
        <dbReference type="SAM" id="MobiDB-lite"/>
    </source>
</evidence>
<sequence length="423" mass="46902">MLCRCACVAGDLVRDDCVTGFIRLHEHRTAGPLLGQLEFWEQRGTLLLVCSVFAAALVCIAAAAQTPSGWLIHDLERPQPPVVQPGKLSLPTPKPSDARVLFDGSDLSQWRSFDGGSPKWVIRDDYMESVPDSGKLLTAEGFGDIQLHLEWASPAHPSGAGQDRGNSGVFLMGEYEIQILDSYQSATYPDGQAAAIYGQYPPLANACLPPGEWQSFDILFRRPRFDHQGEVVEPARLSVIHNGVWVQVDRELWGPTSWLMNFPYEPHAERLPLALQDHGNPVRFRNIWVRELPEQTTPPSRNLRPHVHVAAERLETLVGDYGIGEKESLFRVTMQNGRLKFKAPGRLPLELVPENANTFRLRYTAGRVVFRRDDQGQGAQVQFYLGGKEYLSRRTNSPQNDGVAAGAADSSNSLGEANATTQL</sequence>
<dbReference type="AlphaFoldDB" id="A0A5C5VBY4"/>
<keyword evidence="2" id="KW-1133">Transmembrane helix</keyword>
<evidence type="ECO:0000313" key="4">
    <source>
        <dbReference type="EMBL" id="TWT35453.1"/>
    </source>
</evidence>
<dbReference type="EMBL" id="SIHJ01000001">
    <property type="protein sequence ID" value="TWT35453.1"/>
    <property type="molecule type" value="Genomic_DNA"/>
</dbReference>
<proteinExistence type="predicted"/>
<reference evidence="4 5" key="1">
    <citation type="submission" date="2019-02" db="EMBL/GenBank/DDBJ databases">
        <title>Deep-cultivation of Planctomycetes and their phenomic and genomic characterization uncovers novel biology.</title>
        <authorList>
            <person name="Wiegand S."/>
            <person name="Jogler M."/>
            <person name="Boedeker C."/>
            <person name="Pinto D."/>
            <person name="Vollmers J."/>
            <person name="Rivas-Marin E."/>
            <person name="Kohn T."/>
            <person name="Peeters S.H."/>
            <person name="Heuer A."/>
            <person name="Rast P."/>
            <person name="Oberbeckmann S."/>
            <person name="Bunk B."/>
            <person name="Jeske O."/>
            <person name="Meyerdierks A."/>
            <person name="Storesund J.E."/>
            <person name="Kallscheuer N."/>
            <person name="Luecker S."/>
            <person name="Lage O.M."/>
            <person name="Pohl T."/>
            <person name="Merkel B.J."/>
            <person name="Hornburger P."/>
            <person name="Mueller R.-W."/>
            <person name="Bruemmer F."/>
            <person name="Labrenz M."/>
            <person name="Spormann A.M."/>
            <person name="Op Den Camp H."/>
            <person name="Overmann J."/>
            <person name="Amann R."/>
            <person name="Jetten M.S.M."/>
            <person name="Mascher T."/>
            <person name="Medema M.H."/>
            <person name="Devos D.P."/>
            <person name="Kaster A.-K."/>
            <person name="Ovreas L."/>
            <person name="Rohde M."/>
            <person name="Galperin M.Y."/>
            <person name="Jogler C."/>
        </authorList>
    </citation>
    <scope>NUCLEOTIDE SEQUENCE [LARGE SCALE GENOMIC DNA]</scope>
    <source>
        <strain evidence="4 5">KOR34</strain>
    </source>
</reference>
<evidence type="ECO:0000256" key="2">
    <source>
        <dbReference type="SAM" id="Phobius"/>
    </source>
</evidence>
<dbReference type="Pfam" id="PF06439">
    <property type="entry name" value="3keto-disac_hyd"/>
    <property type="match status" value="1"/>
</dbReference>
<gene>
    <name evidence="4" type="ORF">KOR34_03440</name>
</gene>
<protein>
    <recommendedName>
        <fullName evidence="3">3-keto-alpha-glucoside-1,2-lyase/3-keto-2-hydroxy-glucal hydratase domain-containing protein</fullName>
    </recommendedName>
</protein>
<name>A0A5C5VBY4_9BACT</name>
<evidence type="ECO:0000259" key="3">
    <source>
        <dbReference type="Pfam" id="PF06439"/>
    </source>
</evidence>
<dbReference type="Gene3D" id="2.60.120.560">
    <property type="entry name" value="Exo-inulinase, domain 1"/>
    <property type="match status" value="1"/>
</dbReference>
<comment type="caution">
    <text evidence="4">The sequence shown here is derived from an EMBL/GenBank/DDBJ whole genome shotgun (WGS) entry which is preliminary data.</text>
</comment>
<keyword evidence="2" id="KW-0472">Membrane</keyword>
<keyword evidence="2" id="KW-0812">Transmembrane</keyword>
<keyword evidence="5" id="KW-1185">Reference proteome</keyword>